<evidence type="ECO:0000313" key="11">
    <source>
        <dbReference type="EMBL" id="QOR74361.1"/>
    </source>
</evidence>
<evidence type="ECO:0000313" key="12">
    <source>
        <dbReference type="Proteomes" id="UP000593605"/>
    </source>
</evidence>
<dbReference type="InterPro" id="IPR005790">
    <property type="entry name" value="DNA_polIII_delta"/>
</dbReference>
<dbReference type="InterPro" id="IPR027417">
    <property type="entry name" value="P-loop_NTPase"/>
</dbReference>
<evidence type="ECO:0000256" key="3">
    <source>
        <dbReference type="ARBA" id="ARBA00022679"/>
    </source>
</evidence>
<organism evidence="11 12">
    <name type="scientific">Cruoricaptor ignavus</name>
    <dbReference type="NCBI Taxonomy" id="1118202"/>
    <lineage>
        <taxon>Bacteria</taxon>
        <taxon>Pseudomonadati</taxon>
        <taxon>Bacteroidota</taxon>
        <taxon>Flavobacteriia</taxon>
        <taxon>Flavobacteriales</taxon>
        <taxon>Weeksellaceae</taxon>
        <taxon>Cruoricaptor</taxon>
    </lineage>
</organism>
<evidence type="ECO:0000256" key="8">
    <source>
        <dbReference type="ARBA" id="ARBA00049244"/>
    </source>
</evidence>
<keyword evidence="3 11" id="KW-0808">Transferase</keyword>
<evidence type="ECO:0000256" key="7">
    <source>
        <dbReference type="ARBA" id="ARBA00034754"/>
    </source>
</evidence>
<dbReference type="InterPro" id="IPR048466">
    <property type="entry name" value="DNA_pol3_delta-like_C"/>
</dbReference>
<keyword evidence="4 11" id="KW-0548">Nucleotidyltransferase</keyword>
<evidence type="ECO:0000256" key="5">
    <source>
        <dbReference type="ARBA" id="ARBA00022705"/>
    </source>
</evidence>
<comment type="catalytic activity">
    <reaction evidence="8">
        <text>DNA(n) + a 2'-deoxyribonucleoside 5'-triphosphate = DNA(n+1) + diphosphate</text>
        <dbReference type="Rhea" id="RHEA:22508"/>
        <dbReference type="Rhea" id="RHEA-COMP:17339"/>
        <dbReference type="Rhea" id="RHEA-COMP:17340"/>
        <dbReference type="ChEBI" id="CHEBI:33019"/>
        <dbReference type="ChEBI" id="CHEBI:61560"/>
        <dbReference type="ChEBI" id="CHEBI:173112"/>
        <dbReference type="EC" id="2.7.7.7"/>
    </reaction>
</comment>
<evidence type="ECO:0000256" key="6">
    <source>
        <dbReference type="ARBA" id="ARBA00022932"/>
    </source>
</evidence>
<dbReference type="InterPro" id="IPR008921">
    <property type="entry name" value="DNA_pol3_clamp-load_cplx_C"/>
</dbReference>
<evidence type="ECO:0000256" key="2">
    <source>
        <dbReference type="ARBA" id="ARBA00017703"/>
    </source>
</evidence>
<dbReference type="InterPro" id="IPR010372">
    <property type="entry name" value="DNA_pol3_delta_N"/>
</dbReference>
<dbReference type="GO" id="GO:0003677">
    <property type="term" value="F:DNA binding"/>
    <property type="evidence" value="ECO:0007669"/>
    <property type="project" value="InterPro"/>
</dbReference>
<dbReference type="KEGG" id="civ:IMZ16_02670"/>
<dbReference type="Pfam" id="PF21694">
    <property type="entry name" value="DNA_pol3_delta_C"/>
    <property type="match status" value="1"/>
</dbReference>
<dbReference type="SUPFAM" id="SSF52540">
    <property type="entry name" value="P-loop containing nucleoside triphosphate hydrolases"/>
    <property type="match status" value="1"/>
</dbReference>
<dbReference type="Gene3D" id="3.40.50.300">
    <property type="entry name" value="P-loop containing nucleotide triphosphate hydrolases"/>
    <property type="match status" value="1"/>
</dbReference>
<dbReference type="PANTHER" id="PTHR34388">
    <property type="entry name" value="DNA POLYMERASE III SUBUNIT DELTA"/>
    <property type="match status" value="1"/>
</dbReference>
<dbReference type="GO" id="GO:0006261">
    <property type="term" value="P:DNA-templated DNA replication"/>
    <property type="evidence" value="ECO:0007669"/>
    <property type="project" value="TreeGrafter"/>
</dbReference>
<dbReference type="GO" id="GO:0003887">
    <property type="term" value="F:DNA-directed DNA polymerase activity"/>
    <property type="evidence" value="ECO:0007669"/>
    <property type="project" value="UniProtKB-KW"/>
</dbReference>
<keyword evidence="5" id="KW-0235">DNA replication</keyword>
<evidence type="ECO:0000256" key="1">
    <source>
        <dbReference type="ARBA" id="ARBA00012417"/>
    </source>
</evidence>
<dbReference type="Pfam" id="PF06144">
    <property type="entry name" value="DNA_pol3_delta"/>
    <property type="match status" value="1"/>
</dbReference>
<protein>
    <recommendedName>
        <fullName evidence="2">DNA polymerase III subunit delta</fullName>
        <ecNumber evidence="1">2.7.7.7</ecNumber>
    </recommendedName>
</protein>
<evidence type="ECO:0000259" key="10">
    <source>
        <dbReference type="Pfam" id="PF21694"/>
    </source>
</evidence>
<dbReference type="Gene3D" id="1.10.8.60">
    <property type="match status" value="1"/>
</dbReference>
<dbReference type="Gene3D" id="1.20.272.10">
    <property type="match status" value="1"/>
</dbReference>
<dbReference type="GO" id="GO:0009360">
    <property type="term" value="C:DNA polymerase III complex"/>
    <property type="evidence" value="ECO:0007669"/>
    <property type="project" value="InterPro"/>
</dbReference>
<gene>
    <name evidence="11" type="primary">holA</name>
    <name evidence="11" type="ORF">IMZ16_02670</name>
</gene>
<evidence type="ECO:0000256" key="4">
    <source>
        <dbReference type="ARBA" id="ARBA00022695"/>
    </source>
</evidence>
<reference evidence="11 12" key="1">
    <citation type="submission" date="2020-10" db="EMBL/GenBank/DDBJ databases">
        <title>Complete genome of Cruoricapor ignavus strain M1214 isolated from the blood culture of a febrile patient.</title>
        <authorList>
            <person name="Guglielmino C.J.D."/>
        </authorList>
    </citation>
    <scope>NUCLEOTIDE SEQUENCE [LARGE SCALE GENOMIC DNA]</scope>
    <source>
        <strain evidence="11 12">M1214</strain>
    </source>
</reference>
<feature type="domain" description="DNA polymerase III delta N-terminal" evidence="9">
    <location>
        <begin position="20"/>
        <end position="134"/>
    </location>
</feature>
<dbReference type="AlphaFoldDB" id="A0A7M1T3N3"/>
<dbReference type="SUPFAM" id="SSF48019">
    <property type="entry name" value="post-AAA+ oligomerization domain-like"/>
    <property type="match status" value="1"/>
</dbReference>
<feature type="domain" description="DNA polymerase III delta subunit-like C-terminal" evidence="10">
    <location>
        <begin position="213"/>
        <end position="327"/>
    </location>
</feature>
<comment type="similarity">
    <text evidence="7">Belongs to the DNA polymerase HolA subunit family.</text>
</comment>
<evidence type="ECO:0000259" key="9">
    <source>
        <dbReference type="Pfam" id="PF06144"/>
    </source>
</evidence>
<dbReference type="NCBIfam" id="TIGR01128">
    <property type="entry name" value="holA"/>
    <property type="match status" value="1"/>
</dbReference>
<sequence>MKDLEILLKNIKNKKLLPLYFLHGEEPFFIDQVTDALEQILPEEERDFGLTVVYGKDTNIAEIVAQAQQFPMFGDTNMIIVKEAQDLKFSDEEKKILENFAQNPVPTSVLAFAHKHKKLAGNTRLAKVLKSAGFLFESPAVKDYQVPQWISEEAARLQIKMAPNISLMLAEYLGSDLSRISNELSKVKMLMKDGEILDAKMVEKHIGISKEFNVFELQKALGQRDSARAMKIAHYIAKNPKSSPFPMMLGNLYNFFSNIIIYQTRKGVDSKTVAAEMGVNPYFVKDFAQAANFYPFKLATRVISILREYDLKSKGLGVQQTPHEELLVEMVYKILNVDKVKVAV</sequence>
<dbReference type="EMBL" id="CP063145">
    <property type="protein sequence ID" value="QOR74361.1"/>
    <property type="molecule type" value="Genomic_DNA"/>
</dbReference>
<accession>A0A7M1T3N3</accession>
<keyword evidence="6" id="KW-0239">DNA-directed DNA polymerase</keyword>
<dbReference type="Proteomes" id="UP000593605">
    <property type="component" value="Chromosome"/>
</dbReference>
<dbReference type="RefSeq" id="WP_193440378.1">
    <property type="nucleotide sequence ID" value="NZ_CP063145.1"/>
</dbReference>
<proteinExistence type="inferred from homology"/>
<name>A0A7M1T3N3_9FLAO</name>
<dbReference type="EC" id="2.7.7.7" evidence="1"/>
<dbReference type="PANTHER" id="PTHR34388:SF1">
    <property type="entry name" value="DNA POLYMERASE III SUBUNIT DELTA"/>
    <property type="match status" value="1"/>
</dbReference>